<evidence type="ECO:0000256" key="9">
    <source>
        <dbReference type="SAM" id="SignalP"/>
    </source>
</evidence>
<dbReference type="InterPro" id="IPR050790">
    <property type="entry name" value="ExbB/TolQ_transport"/>
</dbReference>
<sequence length="473" mass="51744">MKTLKTLVIAALLLVAHSSFAASWQEISDSLTTMNQQGLSRAAMIEQLIHQDEADLKKALSQLRSKVKQQKQQLSVAQQDLAKLSKVEQKLNQELAAEQEEIEGIQGTVLGAAKRVNDLFEHSPLGAEFVQQRQTIDTILEKKNFPGMDEIRALTALCRAYATAGSQVTLGNGEFFAEDGNVVRGEIARIGALGAVYRDRDNAGYLQANSDGRELVAVAGEIPGPALNAIDRFFSGEHSHLPLDISGGAVFLQMTQSKSFGEWLESGGFLVWPILAIGVIALLLAAERLAFFLRIRANSDTILHQVTRYVELDQIKEGEMFCREKKNAPTCQILASCLKQIGQTQEVLDNALEEALMKQMPRFEKFLPTMAMFAAIAPLLGLLGTVTGMISTFQVITVFGTGDPKMMSGGISEALITTQVGLAVAIPIMLLHHLFERRVDVLIGDMEEKGTAFKITLLKTGRITPQPQDSNHE</sequence>
<comment type="caution">
    <text evidence="11">The sequence shown here is derived from an EMBL/GenBank/DDBJ whole genome shotgun (WGS) entry which is preliminary data.</text>
</comment>
<name>Q1K020_DESA6</name>
<dbReference type="OrthoDB" id="4045at2"/>
<dbReference type="InterPro" id="IPR002898">
    <property type="entry name" value="MotA_ExbB_proton_chnl"/>
</dbReference>
<dbReference type="PIRSF" id="PIRSF037714">
    <property type="entry name" value="TolR"/>
    <property type="match status" value="1"/>
</dbReference>
<evidence type="ECO:0000256" key="5">
    <source>
        <dbReference type="ARBA" id="ARBA00023136"/>
    </source>
</evidence>
<feature type="transmembrane region" description="Helical" evidence="8">
    <location>
        <begin position="366"/>
        <end position="390"/>
    </location>
</feature>
<keyword evidence="2" id="KW-1003">Cell membrane</keyword>
<keyword evidence="3 8" id="KW-0812">Transmembrane</keyword>
<comment type="subcellular location">
    <subcellularLocation>
        <location evidence="1">Cell membrane</location>
        <topology evidence="1">Multi-pass membrane protein</topology>
    </subcellularLocation>
    <subcellularLocation>
        <location evidence="6">Membrane</location>
        <topology evidence="6">Multi-pass membrane protein</topology>
    </subcellularLocation>
</comment>
<keyword evidence="6" id="KW-0653">Protein transport</keyword>
<keyword evidence="9" id="KW-0732">Signal</keyword>
<gene>
    <name evidence="11" type="ORF">Dace_2422</name>
</gene>
<accession>Q1K020</accession>
<dbReference type="InterPro" id="IPR017270">
    <property type="entry name" value="MotA/TolQ/ExbB-rel"/>
</dbReference>
<evidence type="ECO:0000259" key="10">
    <source>
        <dbReference type="Pfam" id="PF01618"/>
    </source>
</evidence>
<proteinExistence type="inferred from homology"/>
<feature type="transmembrane region" description="Helical" evidence="8">
    <location>
        <begin position="263"/>
        <end position="286"/>
    </location>
</feature>
<keyword evidence="6" id="KW-0813">Transport</keyword>
<reference evidence="11" key="2">
    <citation type="submission" date="2006-05" db="EMBL/GenBank/DDBJ databases">
        <title>Sequencing of the draft genome and assembly of Desulfuromonas acetoxidans DSM 684.</title>
        <authorList>
            <consortium name="US DOE Joint Genome Institute (JGI-PGF)"/>
            <person name="Copeland A."/>
            <person name="Lucas S."/>
            <person name="Lapidus A."/>
            <person name="Barry K."/>
            <person name="Detter J.C."/>
            <person name="Glavina del Rio T."/>
            <person name="Hammon N."/>
            <person name="Israni S."/>
            <person name="Dalin E."/>
            <person name="Tice H."/>
            <person name="Bruce D."/>
            <person name="Pitluck S."/>
            <person name="Richardson P."/>
        </authorList>
    </citation>
    <scope>NUCLEOTIDE SEQUENCE [LARGE SCALE GENOMIC DNA]</scope>
    <source>
        <strain evidence="11">DSM 684</strain>
    </source>
</reference>
<comment type="similarity">
    <text evidence="6">Belongs to the exbB/tolQ family.</text>
</comment>
<evidence type="ECO:0000256" key="7">
    <source>
        <dbReference type="SAM" id="Coils"/>
    </source>
</evidence>
<keyword evidence="12" id="KW-1185">Reference proteome</keyword>
<dbReference type="AlphaFoldDB" id="Q1K020"/>
<feature type="chain" id="PRO_5004192688" evidence="9">
    <location>
        <begin position="22"/>
        <end position="473"/>
    </location>
</feature>
<evidence type="ECO:0000256" key="3">
    <source>
        <dbReference type="ARBA" id="ARBA00022692"/>
    </source>
</evidence>
<evidence type="ECO:0000256" key="2">
    <source>
        <dbReference type="ARBA" id="ARBA00022475"/>
    </source>
</evidence>
<dbReference type="GO" id="GO:0017038">
    <property type="term" value="P:protein import"/>
    <property type="evidence" value="ECO:0007669"/>
    <property type="project" value="TreeGrafter"/>
</dbReference>
<feature type="signal peptide" evidence="9">
    <location>
        <begin position="1"/>
        <end position="21"/>
    </location>
</feature>
<dbReference type="PANTHER" id="PTHR30625">
    <property type="entry name" value="PROTEIN TOLQ"/>
    <property type="match status" value="1"/>
</dbReference>
<dbReference type="PANTHER" id="PTHR30625:SF11">
    <property type="entry name" value="MOTA_TOLQ_EXBB PROTON CHANNEL DOMAIN-CONTAINING PROTEIN"/>
    <property type="match status" value="1"/>
</dbReference>
<dbReference type="Pfam" id="PF01618">
    <property type="entry name" value="MotA_ExbB"/>
    <property type="match status" value="1"/>
</dbReference>
<dbReference type="EMBL" id="AAEW02000008">
    <property type="protein sequence ID" value="EAT15722.1"/>
    <property type="molecule type" value="Genomic_DNA"/>
</dbReference>
<organism evidence="11 12">
    <name type="scientific">Desulfuromonas acetoxidans (strain DSM 684 / 11070)</name>
    <dbReference type="NCBI Taxonomy" id="281689"/>
    <lineage>
        <taxon>Bacteria</taxon>
        <taxon>Pseudomonadati</taxon>
        <taxon>Thermodesulfobacteriota</taxon>
        <taxon>Desulfuromonadia</taxon>
        <taxon>Desulfuromonadales</taxon>
        <taxon>Desulfuromonadaceae</taxon>
        <taxon>Desulfuromonas</taxon>
    </lineage>
</organism>
<feature type="transmembrane region" description="Helical" evidence="8">
    <location>
        <begin position="410"/>
        <end position="431"/>
    </location>
</feature>
<dbReference type="RefSeq" id="WP_006000112.1">
    <property type="nucleotide sequence ID" value="NZ_AAEW02000008.1"/>
</dbReference>
<evidence type="ECO:0000256" key="4">
    <source>
        <dbReference type="ARBA" id="ARBA00022989"/>
    </source>
</evidence>
<evidence type="ECO:0000256" key="8">
    <source>
        <dbReference type="SAM" id="Phobius"/>
    </source>
</evidence>
<protein>
    <submittedName>
        <fullName evidence="11">MotA/TolQ/ExbB proton channel</fullName>
    </submittedName>
</protein>
<evidence type="ECO:0000256" key="6">
    <source>
        <dbReference type="RuleBase" id="RU004057"/>
    </source>
</evidence>
<keyword evidence="4 8" id="KW-1133">Transmembrane helix</keyword>
<evidence type="ECO:0000313" key="11">
    <source>
        <dbReference type="EMBL" id="EAT15722.1"/>
    </source>
</evidence>
<evidence type="ECO:0000313" key="12">
    <source>
        <dbReference type="Proteomes" id="UP000005695"/>
    </source>
</evidence>
<reference evidence="11" key="1">
    <citation type="submission" date="2006-05" db="EMBL/GenBank/DDBJ databases">
        <title>Annotation of the draft genome assembly of Desulfuromonas acetoxidans DSM 684.</title>
        <authorList>
            <consortium name="US DOE Joint Genome Institute (JGI-ORNL)"/>
            <person name="Larimer F."/>
            <person name="Land M."/>
            <person name="Hauser L."/>
        </authorList>
    </citation>
    <scope>NUCLEOTIDE SEQUENCE [LARGE SCALE GENOMIC DNA]</scope>
    <source>
        <strain evidence="11">DSM 684</strain>
    </source>
</reference>
<dbReference type="Proteomes" id="UP000005695">
    <property type="component" value="Unassembled WGS sequence"/>
</dbReference>
<keyword evidence="5 8" id="KW-0472">Membrane</keyword>
<feature type="domain" description="MotA/TolQ/ExbB proton channel" evidence="10">
    <location>
        <begin position="329"/>
        <end position="447"/>
    </location>
</feature>
<evidence type="ECO:0000256" key="1">
    <source>
        <dbReference type="ARBA" id="ARBA00004651"/>
    </source>
</evidence>
<feature type="coiled-coil region" evidence="7">
    <location>
        <begin position="53"/>
        <end position="108"/>
    </location>
</feature>
<dbReference type="GO" id="GO:0005886">
    <property type="term" value="C:plasma membrane"/>
    <property type="evidence" value="ECO:0007669"/>
    <property type="project" value="UniProtKB-SubCell"/>
</dbReference>
<keyword evidence="7" id="KW-0175">Coiled coil</keyword>